<keyword evidence="8" id="KW-1185">Reference proteome</keyword>
<reference evidence="7" key="2">
    <citation type="submission" date="2019-01" db="EMBL/GenBank/DDBJ databases">
        <authorList>
            <person name="Graves T."/>
            <person name="Eichler E.E."/>
            <person name="Wilson R.K."/>
        </authorList>
    </citation>
    <scope>NUCLEOTIDE SEQUENCE [LARGE SCALE GENOMIC DNA]</scope>
    <source>
        <strain evidence="7">17573</strain>
    </source>
</reference>
<dbReference type="Ensembl" id="ENSMMUT00000058797.2">
    <property type="protein sequence ID" value="ENSMMUP00000057869.2"/>
    <property type="gene ID" value="ENSMMUG00000062363.1"/>
</dbReference>
<evidence type="ECO:0008006" key="9">
    <source>
        <dbReference type="Google" id="ProtNLM"/>
    </source>
</evidence>
<evidence type="ECO:0000313" key="7">
    <source>
        <dbReference type="Ensembl" id="ENSMMUP00000057869.2"/>
    </source>
</evidence>
<dbReference type="GeneTree" id="ENSGT00940000168473"/>
<keyword evidence="4" id="KW-0255">Endonuclease</keyword>
<dbReference type="STRING" id="9544.ENSMMUP00000057869"/>
<dbReference type="SMR" id="A0A1D5RC27"/>
<dbReference type="GO" id="GO:0006281">
    <property type="term" value="P:DNA repair"/>
    <property type="evidence" value="ECO:0007669"/>
    <property type="project" value="InterPro"/>
</dbReference>
<dbReference type="InParanoid" id="A0A1D5RC27"/>
<evidence type="ECO:0000256" key="1">
    <source>
        <dbReference type="ARBA" id="ARBA00004496"/>
    </source>
</evidence>
<reference evidence="8" key="1">
    <citation type="journal article" date="2007" name="Science">
        <title>Evolutionary and biomedical insights from the rhesus macaque genome.</title>
        <authorList>
            <person name="Gibbs R.A."/>
            <person name="Rogers J."/>
            <person name="Katze M.G."/>
            <person name="Bumgarner R."/>
            <person name="Weinstock G.M."/>
            <person name="Mardis E.R."/>
            <person name="Remington K.A."/>
            <person name="Strausberg R.L."/>
            <person name="Venter J.C."/>
            <person name="Wilson R.K."/>
            <person name="Batzer M.A."/>
            <person name="Bustamante C.D."/>
            <person name="Eichler E.E."/>
            <person name="Hahn M.W."/>
            <person name="Hardison R.C."/>
            <person name="Makova K.D."/>
            <person name="Miller W."/>
            <person name="Milosavljevic A."/>
            <person name="Palermo R.E."/>
            <person name="Siepel A."/>
            <person name="Sikela J.M."/>
            <person name="Attaway T."/>
            <person name="Bell S."/>
            <person name="Bernard K.E."/>
            <person name="Buhay C.J."/>
            <person name="Chandrabose M.N."/>
            <person name="Dao M."/>
            <person name="Davis C."/>
            <person name="Delehaunty K.D."/>
            <person name="Ding Y."/>
            <person name="Dinh H.H."/>
            <person name="Dugan-Rocha S."/>
            <person name="Fulton L.A."/>
            <person name="Gabisi R.A."/>
            <person name="Garner T.T."/>
            <person name="Godfrey J."/>
            <person name="Hawes A.C."/>
            <person name="Hernandez J."/>
            <person name="Hines S."/>
            <person name="Holder M."/>
            <person name="Hume J."/>
            <person name="Jhangiani S.N."/>
            <person name="Joshi V."/>
            <person name="Khan Z.M."/>
            <person name="Kirkness E.F."/>
            <person name="Cree A."/>
            <person name="Fowler R.G."/>
            <person name="Lee S."/>
            <person name="Lewis L.R."/>
            <person name="Li Z."/>
            <person name="Liu Y.-S."/>
            <person name="Moore S.M."/>
            <person name="Muzny D."/>
            <person name="Nazareth L.V."/>
            <person name="Ngo D.N."/>
            <person name="Okwuonu G.O."/>
            <person name="Pai G."/>
            <person name="Parker D."/>
            <person name="Paul H.A."/>
            <person name="Pfannkoch C."/>
            <person name="Pohl C.S."/>
            <person name="Rogers Y.-H.C."/>
            <person name="Ruiz S.J."/>
            <person name="Sabo A."/>
            <person name="Santibanez J."/>
            <person name="Schneider B.W."/>
            <person name="Smith S.M."/>
            <person name="Sodergren E."/>
            <person name="Svatek A.F."/>
            <person name="Utterback T.R."/>
            <person name="Vattathil S."/>
            <person name="Warren W."/>
            <person name="White C.S."/>
            <person name="Chinwalla A.T."/>
            <person name="Feng Y."/>
            <person name="Halpern A.L."/>
            <person name="Hillier L.W."/>
            <person name="Huang X."/>
            <person name="Minx P."/>
            <person name="Nelson J.O."/>
            <person name="Pepin K.H."/>
            <person name="Qin X."/>
            <person name="Sutton G.G."/>
            <person name="Venter E."/>
            <person name="Walenz B.P."/>
            <person name="Wallis J.W."/>
            <person name="Worley K.C."/>
            <person name="Yang S.-P."/>
            <person name="Jones S.M."/>
            <person name="Marra M.A."/>
            <person name="Rocchi M."/>
            <person name="Schein J.E."/>
            <person name="Baertsch R."/>
            <person name="Clarke L."/>
            <person name="Csuros M."/>
            <person name="Glasscock J."/>
            <person name="Harris R.A."/>
            <person name="Havlak P."/>
            <person name="Jackson A.R."/>
            <person name="Jiang H."/>
            <person name="Liu Y."/>
            <person name="Messina D.N."/>
            <person name="Shen Y."/>
            <person name="Song H.X.-Z."/>
            <person name="Wylie T."/>
            <person name="Zhang L."/>
            <person name="Birney E."/>
            <person name="Han K."/>
            <person name="Konkel M.K."/>
            <person name="Lee J."/>
            <person name="Smit A.F.A."/>
            <person name="Ullmer B."/>
            <person name="Wang H."/>
            <person name="Xing J."/>
            <person name="Burhans R."/>
            <person name="Cheng Z."/>
            <person name="Karro J.E."/>
            <person name="Ma J."/>
            <person name="Raney B."/>
            <person name="She X."/>
            <person name="Cox M.J."/>
            <person name="Demuth J.P."/>
            <person name="Dumas L.J."/>
            <person name="Han S.-G."/>
            <person name="Hopkins J."/>
            <person name="Karimpour-Fard A."/>
            <person name="Kim Y.H."/>
            <person name="Pollack J.R."/>
            <person name="Vinar T."/>
            <person name="Addo-Quaye C."/>
            <person name="Degenhardt J."/>
            <person name="Denby A."/>
            <person name="Hubisz M.J."/>
            <person name="Indap A."/>
            <person name="Kosiol C."/>
            <person name="Lahn B.T."/>
            <person name="Lawson H.A."/>
            <person name="Marklein A."/>
            <person name="Nielsen R."/>
            <person name="Vallender E.J."/>
            <person name="Clark A.G."/>
            <person name="Ferguson B."/>
            <person name="Hernandez R.D."/>
            <person name="Hirani K."/>
            <person name="Kehrer-Sawatzki H."/>
            <person name="Kolb J."/>
            <person name="Patil S."/>
            <person name="Pu L.-L."/>
            <person name="Ren Y."/>
            <person name="Smith D.G."/>
            <person name="Wheeler D.A."/>
            <person name="Schenck I."/>
            <person name="Ball E.V."/>
            <person name="Chen R."/>
            <person name="Cooper D.N."/>
            <person name="Giardine B."/>
            <person name="Hsu F."/>
            <person name="Kent W.J."/>
            <person name="Lesk A."/>
            <person name="Nelson D.L."/>
            <person name="O'brien W.E."/>
            <person name="Pruefer K."/>
            <person name="Stenson P.D."/>
            <person name="Wallace J.C."/>
            <person name="Ke H."/>
            <person name="Liu X.-M."/>
            <person name="Wang P."/>
            <person name="Xiang A.P."/>
            <person name="Yang F."/>
            <person name="Barber G.P."/>
            <person name="Haussler D."/>
            <person name="Karolchik D."/>
            <person name="Kern A.D."/>
            <person name="Kuhn R.M."/>
            <person name="Smith K.E."/>
            <person name="Zwieg A.S."/>
        </authorList>
    </citation>
    <scope>NUCLEOTIDE SEQUENCE [LARGE SCALE GENOMIC DNA]</scope>
    <source>
        <strain evidence="8">17573</strain>
    </source>
</reference>
<evidence type="ECO:0000256" key="4">
    <source>
        <dbReference type="ARBA" id="ARBA00022759"/>
    </source>
</evidence>
<proteinExistence type="predicted"/>
<dbReference type="Proteomes" id="UP000006718">
    <property type="component" value="Chromosome 16"/>
</dbReference>
<reference evidence="7" key="4">
    <citation type="submission" date="2025-09" db="UniProtKB">
        <authorList>
            <consortium name="Ensembl"/>
        </authorList>
    </citation>
    <scope>IDENTIFICATION</scope>
    <source>
        <strain evidence="7">17573</strain>
    </source>
</reference>
<evidence type="ECO:0000256" key="5">
    <source>
        <dbReference type="ARBA" id="ARBA00022801"/>
    </source>
</evidence>
<dbReference type="Gene3D" id="3.30.2170.10">
    <property type="entry name" value="archaeoglobus fulgidus dsm 4304 superfamily"/>
    <property type="match status" value="1"/>
</dbReference>
<evidence type="ECO:0000313" key="8">
    <source>
        <dbReference type="Proteomes" id="UP000006718"/>
    </source>
</evidence>
<dbReference type="InterPro" id="IPR007581">
    <property type="entry name" value="Endonuclease-V"/>
</dbReference>
<evidence type="ECO:0000256" key="3">
    <source>
        <dbReference type="ARBA" id="ARBA00022722"/>
    </source>
</evidence>
<dbReference type="VEuPathDB" id="HostDB:ENSMMUG00000062363"/>
<dbReference type="PANTHER" id="PTHR28511:SF1">
    <property type="entry name" value="ENDONUCLEASE V"/>
    <property type="match status" value="1"/>
</dbReference>
<sequence>MVSLTAPYVSGFLAFREVPFLLELVQQLREKEPGLMPQVLLVDGNGVLHHRGNPALGGPGKALWGRDGGEGASVTPDTKRRPLGLCRQPLQRLLSGRNRDSQCALPPSSNPARKGLSLLHPSPLYCALLPSLQCPALAHLQVPLSSSDLITKRCPRARAQSGLPCQPRSLPATHTAWPVRPLSTTRQVHPGPH</sequence>
<keyword evidence="5" id="KW-0378">Hydrolase</keyword>
<comment type="subcellular location">
    <subcellularLocation>
        <location evidence="1">Cytoplasm</location>
    </subcellularLocation>
</comment>
<protein>
    <recommendedName>
        <fullName evidence="9">Endonuclease V</fullName>
    </recommendedName>
</protein>
<dbReference type="Pfam" id="PF04493">
    <property type="entry name" value="Endonuclease_5"/>
    <property type="match status" value="1"/>
</dbReference>
<accession>A0A1D5RC27</accession>
<evidence type="ECO:0000256" key="2">
    <source>
        <dbReference type="ARBA" id="ARBA00022490"/>
    </source>
</evidence>
<dbReference type="Bgee" id="ENSMMUG00000062363">
    <property type="expression patterns" value="Expressed in adipose tissue and 16 other cell types or tissues"/>
</dbReference>
<keyword evidence="2" id="KW-0963">Cytoplasm</keyword>
<organism evidence="7 8">
    <name type="scientific">Macaca mulatta</name>
    <name type="common">Rhesus macaque</name>
    <dbReference type="NCBI Taxonomy" id="9544"/>
    <lineage>
        <taxon>Eukaryota</taxon>
        <taxon>Metazoa</taxon>
        <taxon>Chordata</taxon>
        <taxon>Craniata</taxon>
        <taxon>Vertebrata</taxon>
        <taxon>Euteleostomi</taxon>
        <taxon>Mammalia</taxon>
        <taxon>Eutheria</taxon>
        <taxon>Euarchontoglires</taxon>
        <taxon>Primates</taxon>
        <taxon>Haplorrhini</taxon>
        <taxon>Catarrhini</taxon>
        <taxon>Cercopithecidae</taxon>
        <taxon>Cercopithecinae</taxon>
        <taxon>Macaca</taxon>
    </lineage>
</organism>
<feature type="region of interest" description="Disordered" evidence="6">
    <location>
        <begin position="160"/>
        <end position="193"/>
    </location>
</feature>
<dbReference type="PANTHER" id="PTHR28511">
    <property type="entry name" value="ENDONUCLEASE V"/>
    <property type="match status" value="1"/>
</dbReference>
<name>A0A1D5RC27_MACMU</name>
<dbReference type="GO" id="GO:0016787">
    <property type="term" value="F:hydrolase activity"/>
    <property type="evidence" value="ECO:0007669"/>
    <property type="project" value="UniProtKB-KW"/>
</dbReference>
<dbReference type="AlphaFoldDB" id="A0A1D5RC27"/>
<feature type="region of interest" description="Disordered" evidence="6">
    <location>
        <begin position="58"/>
        <end position="81"/>
    </location>
</feature>
<dbReference type="GO" id="GO:0004519">
    <property type="term" value="F:endonuclease activity"/>
    <property type="evidence" value="ECO:0007669"/>
    <property type="project" value="UniProtKB-KW"/>
</dbReference>
<evidence type="ECO:0000256" key="6">
    <source>
        <dbReference type="SAM" id="MobiDB-lite"/>
    </source>
</evidence>
<keyword evidence="3" id="KW-0540">Nuclease</keyword>
<dbReference type="GO" id="GO:0005737">
    <property type="term" value="C:cytoplasm"/>
    <property type="evidence" value="ECO:0007669"/>
    <property type="project" value="UniProtKB-SubCell"/>
</dbReference>
<reference evidence="7" key="3">
    <citation type="submission" date="2025-08" db="UniProtKB">
        <authorList>
            <consortium name="Ensembl"/>
        </authorList>
    </citation>
    <scope>IDENTIFICATION</scope>
    <source>
        <strain evidence="7">17573</strain>
    </source>
</reference>